<dbReference type="GO" id="GO:0009307">
    <property type="term" value="P:DNA restriction-modification system"/>
    <property type="evidence" value="ECO:0007669"/>
    <property type="project" value="UniProtKB-KW"/>
</dbReference>
<evidence type="ECO:0000313" key="6">
    <source>
        <dbReference type="EMBL" id="TDO05393.1"/>
    </source>
</evidence>
<dbReference type="Gene3D" id="1.10.287.1120">
    <property type="entry name" value="Bipartite methylase S protein"/>
    <property type="match status" value="1"/>
</dbReference>
<evidence type="ECO:0000256" key="2">
    <source>
        <dbReference type="ARBA" id="ARBA00022747"/>
    </source>
</evidence>
<gene>
    <name evidence="6" type="ORF">DET52_101753</name>
</gene>
<dbReference type="Gene3D" id="3.90.220.20">
    <property type="entry name" value="DNA methylase specificity domains"/>
    <property type="match status" value="2"/>
</dbReference>
<dbReference type="RefSeq" id="WP_133463446.1">
    <property type="nucleotide sequence ID" value="NZ_SNWI01000001.1"/>
</dbReference>
<comment type="caution">
    <text evidence="6">The sequence shown here is derived from an EMBL/GenBank/DDBJ whole genome shotgun (WGS) entry which is preliminary data.</text>
</comment>
<proteinExistence type="inferred from homology"/>
<evidence type="ECO:0000256" key="3">
    <source>
        <dbReference type="ARBA" id="ARBA00023125"/>
    </source>
</evidence>
<dbReference type="Pfam" id="PF01420">
    <property type="entry name" value="Methylase_S"/>
    <property type="match status" value="1"/>
</dbReference>
<feature type="coiled-coil region" evidence="4">
    <location>
        <begin position="194"/>
        <end position="221"/>
    </location>
</feature>
<evidence type="ECO:0000256" key="4">
    <source>
        <dbReference type="SAM" id="Coils"/>
    </source>
</evidence>
<dbReference type="OrthoDB" id="2234796at2"/>
<dbReference type="InterPro" id="IPR044946">
    <property type="entry name" value="Restrct_endonuc_typeI_TRD_sf"/>
</dbReference>
<evidence type="ECO:0000313" key="7">
    <source>
        <dbReference type="Proteomes" id="UP000294848"/>
    </source>
</evidence>
<dbReference type="AlphaFoldDB" id="A0A4R6HA54"/>
<evidence type="ECO:0000256" key="1">
    <source>
        <dbReference type="ARBA" id="ARBA00010923"/>
    </source>
</evidence>
<dbReference type="PANTHER" id="PTHR30408">
    <property type="entry name" value="TYPE-1 RESTRICTION ENZYME ECOKI SPECIFICITY PROTEIN"/>
    <property type="match status" value="1"/>
</dbReference>
<feature type="domain" description="Type I restriction modification DNA specificity" evidence="5">
    <location>
        <begin position="41"/>
        <end position="212"/>
    </location>
</feature>
<dbReference type="SUPFAM" id="SSF116734">
    <property type="entry name" value="DNA methylase specificity domain"/>
    <property type="match status" value="2"/>
</dbReference>
<comment type="similarity">
    <text evidence="1">Belongs to the type-I restriction system S methylase family.</text>
</comment>
<dbReference type="InterPro" id="IPR000055">
    <property type="entry name" value="Restrct_endonuc_typeI_TRD"/>
</dbReference>
<reference evidence="6 7" key="1">
    <citation type="submission" date="2019-03" db="EMBL/GenBank/DDBJ databases">
        <title>Freshwater and sediment microbial communities from various areas in North America, analyzing microbe dynamics in response to fracking.</title>
        <authorList>
            <person name="Lamendella R."/>
        </authorList>
    </citation>
    <scope>NUCLEOTIDE SEQUENCE [LARGE SCALE GENOMIC DNA]</scope>
    <source>
        <strain evidence="6 7">114D</strain>
    </source>
</reference>
<dbReference type="EMBL" id="SNWI01000001">
    <property type="protein sequence ID" value="TDO05393.1"/>
    <property type="molecule type" value="Genomic_DNA"/>
</dbReference>
<keyword evidence="2" id="KW-0680">Restriction system</keyword>
<name>A0A4R6HA54_9BACT</name>
<dbReference type="Proteomes" id="UP000294848">
    <property type="component" value="Unassembled WGS sequence"/>
</dbReference>
<dbReference type="InterPro" id="IPR052021">
    <property type="entry name" value="Type-I_RS_S_subunit"/>
</dbReference>
<dbReference type="GO" id="GO:0003677">
    <property type="term" value="F:DNA binding"/>
    <property type="evidence" value="ECO:0007669"/>
    <property type="project" value="UniProtKB-KW"/>
</dbReference>
<keyword evidence="4" id="KW-0175">Coiled coil</keyword>
<dbReference type="PANTHER" id="PTHR30408:SF12">
    <property type="entry name" value="TYPE I RESTRICTION ENZYME MJAVIII SPECIFICITY SUBUNIT"/>
    <property type="match status" value="1"/>
</dbReference>
<organism evidence="6 7">
    <name type="scientific">Sunxiuqinia elliptica</name>
    <dbReference type="NCBI Taxonomy" id="655355"/>
    <lineage>
        <taxon>Bacteria</taxon>
        <taxon>Pseudomonadati</taxon>
        <taxon>Bacteroidota</taxon>
        <taxon>Bacteroidia</taxon>
        <taxon>Marinilabiliales</taxon>
        <taxon>Prolixibacteraceae</taxon>
        <taxon>Sunxiuqinia</taxon>
    </lineage>
</organism>
<evidence type="ECO:0000259" key="5">
    <source>
        <dbReference type="Pfam" id="PF01420"/>
    </source>
</evidence>
<keyword evidence="3" id="KW-0238">DNA-binding</keyword>
<protein>
    <submittedName>
        <fullName evidence="6">Type I restriction enzyme S subunit</fullName>
    </submittedName>
</protein>
<sequence>MEEESATEQQKELMTNQDIAMINNKQQIKSGYKRTGVGVIPEDWKIEKLGGLVSIVSGNSPSNFDFISDGHYPYIKVDDLNNSQKFQSESRFYTNDQTNLVEEGSIIFPKRGAAILNNKVRLSSVKLHMDSNLMAIKPVVEKLDSEYLYYKIEHEKLYKIADTSTIPQINNKHINPYRIPLPPLPEQKKIAEILSTWDEAINQTKAIIENLKKRRKGLMQKIFSGKLRLVSPKKQKFPDWKFQKLGYYLKVSRAKNENLTYNEDDVLSVSGEYGIVNQIEFHGRSFAGASVANYGIVEHGDIVYTKSPLKANPYGIIKANKGKPGIVSTLYAIYKCKPTVIAEYIDYYFQLDDNVNRYLRPLVQKGTKNDMKINNEKVLIDKVLFPSIEEQAIIVSFFETIDLEISETKKYLEALQLQKKGLMQKLLTGEIRVKTNHQ</sequence>
<accession>A0A4R6HA54</accession>